<dbReference type="KEGG" id="ksc:CD178_03503"/>
<keyword evidence="2" id="KW-1185">Reference proteome</keyword>
<dbReference type="EMBL" id="CP023039">
    <property type="protein sequence ID" value="AXY24247.1"/>
    <property type="molecule type" value="Genomic_DNA"/>
</dbReference>
<name>A0A347WHA4_9PROT</name>
<gene>
    <name evidence="1" type="ORF">CD178_03503</name>
</gene>
<dbReference type="Pfam" id="PF14022">
    <property type="entry name" value="DUF4238"/>
    <property type="match status" value="1"/>
</dbReference>
<protein>
    <recommendedName>
        <fullName evidence="3">DUF4238 domain-containing protein</fullName>
    </recommendedName>
</protein>
<proteinExistence type="predicted"/>
<evidence type="ECO:0000313" key="1">
    <source>
        <dbReference type="EMBL" id="AXY24247.1"/>
    </source>
</evidence>
<sequence>MPWANDKKLYAYINKKICRPNAINISVKSYMYELKVPNKKEIELIKSLFLDKRYKNKIIVENNKKILECYEMAFFLKQDGETNEIVDLYLKNSIESGHEELENDFDVIFNKMIEKDLSFYENIRDRIVFYSWLSTQSLRTFGVRQKSIERINKIIDVDVSSSWAIISVLLASELGLSLFLEKPKRPIFLIENKTEITFLTSDQPIINLDARDDGYSPAHLSWYYPLGPRLALLFPEPGKHEGLYGKVLDYDQVDYLNKKVVDLSHAQFYADSRRTIERYVGND</sequence>
<accession>A0A347WHA4</accession>
<dbReference type="InterPro" id="IPR025332">
    <property type="entry name" value="DUF4238"/>
</dbReference>
<keyword evidence="1" id="KW-0614">Plasmid</keyword>
<organism evidence="1 2">
    <name type="scientific">Komagataeibacter saccharivorans</name>
    <dbReference type="NCBI Taxonomy" id="265959"/>
    <lineage>
        <taxon>Bacteria</taxon>
        <taxon>Pseudomonadati</taxon>
        <taxon>Pseudomonadota</taxon>
        <taxon>Alphaproteobacteria</taxon>
        <taxon>Acetobacterales</taxon>
        <taxon>Acetobacteraceae</taxon>
        <taxon>Komagataeibacter</taxon>
    </lineage>
</organism>
<evidence type="ECO:0000313" key="2">
    <source>
        <dbReference type="Proteomes" id="UP000264120"/>
    </source>
</evidence>
<evidence type="ECO:0008006" key="3">
    <source>
        <dbReference type="Google" id="ProtNLM"/>
    </source>
</evidence>
<geneLocation type="plasmid" evidence="1 2">
    <name>unnamed3</name>
</geneLocation>
<dbReference type="AlphaFoldDB" id="A0A347WHA4"/>
<reference evidence="1 2" key="1">
    <citation type="submission" date="2017-08" db="EMBL/GenBank/DDBJ databases">
        <title>Complete genome sequence of Gluconacetobacter saccharivorans CV1 isolated from Fermented Vinegar.</title>
        <authorList>
            <person name="Kim S.-Y."/>
        </authorList>
    </citation>
    <scope>NUCLEOTIDE SEQUENCE [LARGE SCALE GENOMIC DNA]</scope>
    <source>
        <strain evidence="1 2">CV1</strain>
        <plasmid evidence="1 2">unnamed3</plasmid>
    </source>
</reference>
<dbReference type="Proteomes" id="UP000264120">
    <property type="component" value="Plasmid unnamed3"/>
</dbReference>